<organism evidence="2 3">
    <name type="scientific">Scophthalmus maximus</name>
    <name type="common">Turbot</name>
    <name type="synonym">Psetta maxima</name>
    <dbReference type="NCBI Taxonomy" id="52904"/>
    <lineage>
        <taxon>Eukaryota</taxon>
        <taxon>Metazoa</taxon>
        <taxon>Chordata</taxon>
        <taxon>Craniata</taxon>
        <taxon>Vertebrata</taxon>
        <taxon>Euteleostomi</taxon>
        <taxon>Actinopterygii</taxon>
        <taxon>Neopterygii</taxon>
        <taxon>Teleostei</taxon>
        <taxon>Neoteleostei</taxon>
        <taxon>Acanthomorphata</taxon>
        <taxon>Carangaria</taxon>
        <taxon>Pleuronectiformes</taxon>
        <taxon>Pleuronectoidei</taxon>
        <taxon>Scophthalmidae</taxon>
        <taxon>Scophthalmus</taxon>
    </lineage>
</organism>
<protein>
    <submittedName>
        <fullName evidence="2">Uncharacterized protein</fullName>
    </submittedName>
</protein>
<evidence type="ECO:0000313" key="3">
    <source>
        <dbReference type="Proteomes" id="UP000438429"/>
    </source>
</evidence>
<sequence length="84" mass="9606">MDLVSSVSVSSQPKRTDPSTDTSETQRSFCLQLAGFCCRLWSFDASWAQRPPRLCAHSEDTESQVIERFSSRIPRDTKFYRGNI</sequence>
<gene>
    <name evidence="2" type="ORF">F2P81_006625</name>
</gene>
<dbReference type="Proteomes" id="UP000438429">
    <property type="component" value="Unassembled WGS sequence"/>
</dbReference>
<evidence type="ECO:0000256" key="1">
    <source>
        <dbReference type="SAM" id="MobiDB-lite"/>
    </source>
</evidence>
<accession>A0A6A4T3K2</accession>
<name>A0A6A4T3K2_SCOMX</name>
<proteinExistence type="predicted"/>
<reference evidence="2 3" key="1">
    <citation type="submission" date="2019-06" db="EMBL/GenBank/DDBJ databases">
        <title>Draft genomes of female and male turbot (Scophthalmus maximus).</title>
        <authorList>
            <person name="Xu H."/>
            <person name="Xu X.-W."/>
            <person name="Shao C."/>
            <person name="Chen S."/>
        </authorList>
    </citation>
    <scope>NUCLEOTIDE SEQUENCE [LARGE SCALE GENOMIC DNA]</scope>
    <source>
        <strain evidence="2">Ysfricsl-2016a</strain>
        <tissue evidence="2">Blood</tissue>
    </source>
</reference>
<dbReference type="AlphaFoldDB" id="A0A6A4T3K2"/>
<comment type="caution">
    <text evidence="2">The sequence shown here is derived from an EMBL/GenBank/DDBJ whole genome shotgun (WGS) entry which is preliminary data.</text>
</comment>
<dbReference type="EMBL" id="VEVO01000006">
    <property type="protein sequence ID" value="KAF0040727.1"/>
    <property type="molecule type" value="Genomic_DNA"/>
</dbReference>
<evidence type="ECO:0000313" key="2">
    <source>
        <dbReference type="EMBL" id="KAF0040727.1"/>
    </source>
</evidence>
<feature type="region of interest" description="Disordered" evidence="1">
    <location>
        <begin position="1"/>
        <end position="25"/>
    </location>
</feature>